<accession>A0A7U2ID66</accession>
<dbReference type="OrthoDB" id="5424532at2759"/>
<evidence type="ECO:0000313" key="2">
    <source>
        <dbReference type="Proteomes" id="UP000663193"/>
    </source>
</evidence>
<dbReference type="Proteomes" id="UP000663193">
    <property type="component" value="Chromosome 23"/>
</dbReference>
<gene>
    <name evidence="1" type="ORF">JI435_447800</name>
</gene>
<dbReference type="AlphaFoldDB" id="A0A7U2ID66"/>
<dbReference type="KEGG" id="pno:SNOG_16312"/>
<proteinExistence type="predicted"/>
<dbReference type="EMBL" id="CP069045">
    <property type="protein sequence ID" value="QRD07628.1"/>
    <property type="molecule type" value="Genomic_DNA"/>
</dbReference>
<sequence>MGYETVRVYAPARGHDDRRVIRPNVVVSTKNLNRGIEGQVREMNAYTKVFGSVSAFKYQAKKTGKSMIDYEEELDYAPSSQRRMYIPPNVYNDESNNARTVNCNYGIARILNLKHKPSLKQQYPNN</sequence>
<dbReference type="VEuPathDB" id="FungiDB:JI435_447800"/>
<dbReference type="RefSeq" id="XP_001806434.1">
    <property type="nucleotide sequence ID" value="XM_001806382.1"/>
</dbReference>
<protein>
    <submittedName>
        <fullName evidence="1">Uncharacterized protein</fullName>
    </submittedName>
</protein>
<organism evidence="1 2">
    <name type="scientific">Phaeosphaeria nodorum (strain SN15 / ATCC MYA-4574 / FGSC 10173)</name>
    <name type="common">Glume blotch fungus</name>
    <name type="synonym">Parastagonospora nodorum</name>
    <dbReference type="NCBI Taxonomy" id="321614"/>
    <lineage>
        <taxon>Eukaryota</taxon>
        <taxon>Fungi</taxon>
        <taxon>Dikarya</taxon>
        <taxon>Ascomycota</taxon>
        <taxon>Pezizomycotina</taxon>
        <taxon>Dothideomycetes</taxon>
        <taxon>Pleosporomycetidae</taxon>
        <taxon>Pleosporales</taxon>
        <taxon>Pleosporineae</taxon>
        <taxon>Phaeosphaeriaceae</taxon>
        <taxon>Parastagonospora</taxon>
    </lineage>
</organism>
<evidence type="ECO:0000313" key="1">
    <source>
        <dbReference type="EMBL" id="QRD07628.1"/>
    </source>
</evidence>
<reference evidence="2" key="1">
    <citation type="journal article" date="2021" name="BMC Genomics">
        <title>Chromosome-level genome assembly and manually-curated proteome of model necrotroph Parastagonospora nodorum Sn15 reveals a genome-wide trove of candidate effector homologs, and redundancy of virulence-related functions within an accessory chromosome.</title>
        <authorList>
            <person name="Bertazzoni S."/>
            <person name="Jones D.A.B."/>
            <person name="Phan H.T."/>
            <person name="Tan K.-C."/>
            <person name="Hane J.K."/>
        </authorList>
    </citation>
    <scope>NUCLEOTIDE SEQUENCE [LARGE SCALE GENOMIC DNA]</scope>
    <source>
        <strain evidence="2">SN15 / ATCC MYA-4574 / FGSC 10173)</strain>
    </source>
</reference>
<keyword evidence="2" id="KW-1185">Reference proteome</keyword>
<name>A0A7U2ID66_PHANO</name>